<reference evidence="3" key="1">
    <citation type="submission" date="2025-08" db="UniProtKB">
        <authorList>
            <consortium name="RefSeq"/>
        </authorList>
    </citation>
    <scope>IDENTIFICATION</scope>
</reference>
<keyword evidence="1" id="KW-0732">Signal</keyword>
<feature type="signal peptide" evidence="1">
    <location>
        <begin position="1"/>
        <end position="15"/>
    </location>
</feature>
<organism evidence="2 3">
    <name type="scientific">Aplysia californica</name>
    <name type="common">California sea hare</name>
    <dbReference type="NCBI Taxonomy" id="6500"/>
    <lineage>
        <taxon>Eukaryota</taxon>
        <taxon>Metazoa</taxon>
        <taxon>Spiralia</taxon>
        <taxon>Lophotrochozoa</taxon>
        <taxon>Mollusca</taxon>
        <taxon>Gastropoda</taxon>
        <taxon>Heterobranchia</taxon>
        <taxon>Euthyneura</taxon>
        <taxon>Tectipleura</taxon>
        <taxon>Aplysiida</taxon>
        <taxon>Aplysioidea</taxon>
        <taxon>Aplysiidae</taxon>
        <taxon>Aplysia</taxon>
    </lineage>
</organism>
<dbReference type="InterPro" id="IPR023346">
    <property type="entry name" value="Lysozyme-like_dom_sf"/>
</dbReference>
<dbReference type="PANTHER" id="PTHR31698">
    <property type="entry name" value="LYSOZYME G FAMILY MEMBER"/>
    <property type="match status" value="1"/>
</dbReference>
<dbReference type="PANTHER" id="PTHR31698:SF8">
    <property type="entry name" value="LYSOZYME G-RELATED"/>
    <property type="match status" value="1"/>
</dbReference>
<feature type="chain" id="PRO_5045156515" evidence="1">
    <location>
        <begin position="16"/>
        <end position="384"/>
    </location>
</feature>
<dbReference type="GeneID" id="101864662"/>
<dbReference type="CDD" id="cd01021">
    <property type="entry name" value="GEWL"/>
    <property type="match status" value="1"/>
</dbReference>
<dbReference type="InterPro" id="IPR002152">
    <property type="entry name" value="Glyco_hydro_23"/>
</dbReference>
<dbReference type="Gene3D" id="1.10.530.10">
    <property type="match status" value="2"/>
</dbReference>
<protein>
    <submittedName>
        <fullName evidence="3">Glycine, glutamate and proline-rich protein</fullName>
    </submittedName>
</protein>
<gene>
    <name evidence="3" type="primary">LOC101864662</name>
</gene>
<keyword evidence="2" id="KW-1185">Reference proteome</keyword>
<dbReference type="RefSeq" id="XP_012938414.2">
    <property type="nucleotide sequence ID" value="XM_013082960.2"/>
</dbReference>
<sequence length="384" mass="42202">MILFLVLTSLGVAYGTNYKCHGNVMVLTVSGASSSTARQDGLSTGGLQSSYKMADNDYSELNKRKTCYYQAGKNNCIQPAVVAALASRESRGGKLLYRTKGYGDGYHAYGILQCDGGASGLHSKCTQYAWDSCAHIDFMVKTLLVPYINQVKAKHPTWTQDQALKGGISAYNAGVGNVQTYAGMDLGTTGNDYANDVCARAQRLISHYHWDTLPRYEYFQTTESDDRPNPAVMGTPFYVLNLAVLPPRPDPIPQWSPRTISTVFIYQPFPSSRSGGYGNGGSSYGILQCNSKTTSLDCDKYAWDSCQHINFMVHSFLIPRIKAVRQAHPSWTQDQTLQAGISVYNTGVTNVQTVAGVDSSTQGRDFSNDVCARAQRLINHHKWE</sequence>
<evidence type="ECO:0000256" key="1">
    <source>
        <dbReference type="SAM" id="SignalP"/>
    </source>
</evidence>
<dbReference type="PRINTS" id="PR00749">
    <property type="entry name" value="LYSOZYMEG"/>
</dbReference>
<accession>A0ABM1A0M2</accession>
<dbReference type="Proteomes" id="UP000694888">
    <property type="component" value="Unplaced"/>
</dbReference>
<evidence type="ECO:0000313" key="2">
    <source>
        <dbReference type="Proteomes" id="UP000694888"/>
    </source>
</evidence>
<name>A0ABM1A0M2_APLCA</name>
<dbReference type="SUPFAM" id="SSF53955">
    <property type="entry name" value="Lysozyme-like"/>
    <property type="match status" value="2"/>
</dbReference>
<proteinExistence type="predicted"/>
<evidence type="ECO:0000313" key="3">
    <source>
        <dbReference type="RefSeq" id="XP_012938414.2"/>
    </source>
</evidence>